<dbReference type="CDD" id="cd00085">
    <property type="entry name" value="HNHc"/>
    <property type="match status" value="1"/>
</dbReference>
<evidence type="ECO:0000256" key="1">
    <source>
        <dbReference type="SAM" id="SignalP"/>
    </source>
</evidence>
<dbReference type="InterPro" id="IPR003615">
    <property type="entry name" value="HNH_nuc"/>
</dbReference>
<organism evidence="2 3">
    <name type="scientific">Methylocystis bryophila</name>
    <dbReference type="NCBI Taxonomy" id="655015"/>
    <lineage>
        <taxon>Bacteria</taxon>
        <taxon>Pseudomonadati</taxon>
        <taxon>Pseudomonadota</taxon>
        <taxon>Alphaproteobacteria</taxon>
        <taxon>Hyphomicrobiales</taxon>
        <taxon>Methylocystaceae</taxon>
        <taxon>Methylocystis</taxon>
    </lineage>
</organism>
<gene>
    <name evidence="2" type="ORF">B1812_13685</name>
</gene>
<evidence type="ECO:0000313" key="3">
    <source>
        <dbReference type="Proteomes" id="UP000193978"/>
    </source>
</evidence>
<dbReference type="KEGG" id="mbry:B1812_13685"/>
<evidence type="ECO:0008006" key="4">
    <source>
        <dbReference type="Google" id="ProtNLM"/>
    </source>
</evidence>
<sequence>MLPITALLVLTSSAQAATLPLNPAVTQENIDETICVRGWTKTVRPPFQVSNAIKLTKLRERGLTEADKSRFELDHIIPLALGGAPDDVRNLRLQPWSEADRKDGVEVCLAHAVCAGRMSLNEARRRIWKDWRAAGRACKSKLASPQIWRARNE</sequence>
<accession>A0A1W6MWJ0</accession>
<evidence type="ECO:0000313" key="2">
    <source>
        <dbReference type="EMBL" id="ARN81961.1"/>
    </source>
</evidence>
<keyword evidence="3" id="KW-1185">Reference proteome</keyword>
<dbReference type="EMBL" id="CP019948">
    <property type="protein sequence ID" value="ARN81961.1"/>
    <property type="molecule type" value="Genomic_DNA"/>
</dbReference>
<feature type="chain" id="PRO_5010883904" description="HNH endonuclease" evidence="1">
    <location>
        <begin position="17"/>
        <end position="153"/>
    </location>
</feature>
<dbReference type="STRING" id="655015.B1812_13685"/>
<feature type="signal peptide" evidence="1">
    <location>
        <begin position="1"/>
        <end position="16"/>
    </location>
</feature>
<dbReference type="AlphaFoldDB" id="A0A1W6MWJ0"/>
<proteinExistence type="predicted"/>
<keyword evidence="1" id="KW-0732">Signal</keyword>
<name>A0A1W6MWJ0_9HYPH</name>
<protein>
    <recommendedName>
        <fullName evidence="4">HNH endonuclease</fullName>
    </recommendedName>
</protein>
<reference evidence="2 3" key="1">
    <citation type="submission" date="2017-02" db="EMBL/GenBank/DDBJ databases">
        <authorList>
            <person name="Peterson S.W."/>
        </authorList>
    </citation>
    <scope>NUCLEOTIDE SEQUENCE [LARGE SCALE GENOMIC DNA]</scope>
    <source>
        <strain evidence="2 3">S285</strain>
    </source>
</reference>
<dbReference type="Proteomes" id="UP000193978">
    <property type="component" value="Chromosome"/>
</dbReference>